<protein>
    <submittedName>
        <fullName evidence="1">Uncharacterized protein</fullName>
    </submittedName>
</protein>
<evidence type="ECO:0000313" key="1">
    <source>
        <dbReference type="EMBL" id="DAF46377.1"/>
    </source>
</evidence>
<organism evidence="1">
    <name type="scientific">Podoviridae sp. ctsUe5</name>
    <dbReference type="NCBI Taxonomy" id="2827750"/>
    <lineage>
        <taxon>Viruses</taxon>
        <taxon>Duplodnaviria</taxon>
        <taxon>Heunggongvirae</taxon>
        <taxon>Uroviricota</taxon>
        <taxon>Caudoviricetes</taxon>
    </lineage>
</organism>
<reference evidence="1" key="1">
    <citation type="journal article" date="2021" name="Proc. Natl. Acad. Sci. U.S.A.">
        <title>A Catalog of Tens of Thousands of Viruses from Human Metagenomes Reveals Hidden Associations with Chronic Diseases.</title>
        <authorList>
            <person name="Tisza M.J."/>
            <person name="Buck C.B."/>
        </authorList>
    </citation>
    <scope>NUCLEOTIDE SEQUENCE</scope>
    <source>
        <strain evidence="1">CtsUe5</strain>
    </source>
</reference>
<accession>A0A8S5S609</accession>
<name>A0A8S5S609_9CAUD</name>
<proteinExistence type="predicted"/>
<dbReference type="EMBL" id="BK032536">
    <property type="protein sequence ID" value="DAF46377.1"/>
    <property type="molecule type" value="Genomic_DNA"/>
</dbReference>
<sequence length="123" mass="14952">MTYEEKLKQANDSLTAAIKLDYARLFDDNYTNEELEQQAAEYDPAMTSLQRRLHVKSPDRIYDRASQMKQLYEREYEYYKKVLSYNLEPHIRGIYVYMQSYAARRINYLLDVMILRHLPKRRI</sequence>